<proteinExistence type="inferred from homology"/>
<dbReference type="InterPro" id="IPR027417">
    <property type="entry name" value="P-loop_NTPase"/>
</dbReference>
<dbReference type="InterPro" id="IPR003593">
    <property type="entry name" value="AAA+_ATPase"/>
</dbReference>
<dbReference type="InterPro" id="IPR015860">
    <property type="entry name" value="ABC_transpr_TagH-like"/>
</dbReference>
<evidence type="ECO:0000313" key="7">
    <source>
        <dbReference type="Proteomes" id="UP000744555"/>
    </source>
</evidence>
<dbReference type="EMBL" id="LZEU01000001">
    <property type="protein sequence ID" value="MBC9252581.1"/>
    <property type="molecule type" value="Genomic_DNA"/>
</dbReference>
<evidence type="ECO:0000256" key="2">
    <source>
        <dbReference type="ARBA" id="ARBA00022448"/>
    </source>
</evidence>
<name>A0ABR7S4T4_AQUAC</name>
<dbReference type="SMART" id="SM00382">
    <property type="entry name" value="AAA"/>
    <property type="match status" value="1"/>
</dbReference>
<dbReference type="InterPro" id="IPR003439">
    <property type="entry name" value="ABC_transporter-like_ATP-bd"/>
</dbReference>
<comment type="caution">
    <text evidence="6">The sequence shown here is derived from an EMBL/GenBank/DDBJ whole genome shotgun (WGS) entry which is preliminary data.</text>
</comment>
<evidence type="ECO:0000256" key="1">
    <source>
        <dbReference type="ARBA" id="ARBA00005417"/>
    </source>
</evidence>
<dbReference type="PANTHER" id="PTHR46743:SF2">
    <property type="entry name" value="TEICHOIC ACIDS EXPORT ATP-BINDING PROTEIN TAGH"/>
    <property type="match status" value="1"/>
</dbReference>
<dbReference type="Proteomes" id="UP000744555">
    <property type="component" value="Unassembled WGS sequence"/>
</dbReference>
<dbReference type="SUPFAM" id="SSF52540">
    <property type="entry name" value="P-loop containing nucleoside triphosphate hydrolases"/>
    <property type="match status" value="1"/>
</dbReference>
<evidence type="ECO:0000313" key="6">
    <source>
        <dbReference type="EMBL" id="MBC9252581.1"/>
    </source>
</evidence>
<accession>A0ABR7S4T4</accession>
<dbReference type="PROSITE" id="PS00211">
    <property type="entry name" value="ABC_TRANSPORTER_1"/>
    <property type="match status" value="1"/>
</dbReference>
<dbReference type="PANTHER" id="PTHR46743">
    <property type="entry name" value="TEICHOIC ACIDS EXPORT ATP-BINDING PROTEIN TAGH"/>
    <property type="match status" value="1"/>
</dbReference>
<dbReference type="Gene3D" id="3.40.50.300">
    <property type="entry name" value="P-loop containing nucleotide triphosphate hydrolases"/>
    <property type="match status" value="1"/>
</dbReference>
<gene>
    <name evidence="6" type="ORF">A9179_20140</name>
</gene>
<evidence type="ECO:0000259" key="5">
    <source>
        <dbReference type="PROSITE" id="PS50893"/>
    </source>
</evidence>
<dbReference type="Pfam" id="PF14524">
    <property type="entry name" value="Wzt_C"/>
    <property type="match status" value="1"/>
</dbReference>
<evidence type="ECO:0000256" key="4">
    <source>
        <dbReference type="ARBA" id="ARBA00022840"/>
    </source>
</evidence>
<keyword evidence="3" id="KW-0547">Nucleotide-binding</keyword>
<keyword evidence="7" id="KW-1185">Reference proteome</keyword>
<dbReference type="Gene3D" id="2.70.50.60">
    <property type="entry name" value="abc- transporter (atp binding component) like domain"/>
    <property type="match status" value="1"/>
</dbReference>
<dbReference type="CDD" id="cd03220">
    <property type="entry name" value="ABC_KpsT_Wzt"/>
    <property type="match status" value="1"/>
</dbReference>
<dbReference type="PROSITE" id="PS50893">
    <property type="entry name" value="ABC_TRANSPORTER_2"/>
    <property type="match status" value="1"/>
</dbReference>
<keyword evidence="4" id="KW-0067">ATP-binding</keyword>
<comment type="similarity">
    <text evidence="1">Belongs to the ABC transporter superfamily.</text>
</comment>
<sequence>MDNLAISIQDVSKAYKLYKSSSDRLKEALHPLARKYHRDFYAVRNLSLDIGKGDIIGILGRNGCGKSTLLKLISGVLQPNTGSIRVNGKITALLELGAGFNPEFTGRQNIAFYSTLLGLDSAQVAAATPKIIEFAELNEFIDQPVRTYSSGMKSRLGFAVAIHVDPDILILDEILAVGDALFKRKCYAKMQEFFEAGKTIIYVSHEIDSISQLCKRAIFMDAGEIICDGPANVIVKKYHQYLYSPPETQKILKATFKDSGNVPDQHTPAATHSPNSAYHIDNFTPKSLIEYRNEDIDIDTPLILDDSGKPVNVLVFGQRYKYVVTYTSRSQKTFSNVAFGFEIKNQKGLAICSIESTRSYTQGLTCKQLMPGEKITASFEFHARFPGGVYFTNHGISSFANGEQQVLNRKVDAYCFKVMDSSQRIYGGLYSGIDTVFIDSYNNQLEFPVC</sequence>
<dbReference type="InterPro" id="IPR029439">
    <property type="entry name" value="Wzt_C"/>
</dbReference>
<reference evidence="6 7" key="1">
    <citation type="submission" date="2016-06" db="EMBL/GenBank/DDBJ databases">
        <authorList>
            <person name="Ramos C."/>
            <person name="Pintado A."/>
            <person name="Crespo-Gomez J.I."/>
        </authorList>
    </citation>
    <scope>NUCLEOTIDE SEQUENCE [LARGE SCALE GENOMIC DNA]</scope>
    <source>
        <strain evidence="6 7">AVO110</strain>
    </source>
</reference>
<keyword evidence="2" id="KW-0813">Transport</keyword>
<protein>
    <recommendedName>
        <fullName evidence="5">ABC transporter domain-containing protein</fullName>
    </recommendedName>
</protein>
<dbReference type="RefSeq" id="WP_187808035.1">
    <property type="nucleotide sequence ID" value="NZ_LZEU01000001.1"/>
</dbReference>
<organism evidence="6 7">
    <name type="scientific">Aquipseudomonas alcaligenes</name>
    <name type="common">Pseudomonas alcaligenes</name>
    <dbReference type="NCBI Taxonomy" id="43263"/>
    <lineage>
        <taxon>Bacteria</taxon>
        <taxon>Pseudomonadati</taxon>
        <taxon>Pseudomonadota</taxon>
        <taxon>Gammaproteobacteria</taxon>
        <taxon>Pseudomonadales</taxon>
        <taxon>Pseudomonadaceae</taxon>
        <taxon>Aquipseudomonas</taxon>
    </lineage>
</organism>
<dbReference type="Pfam" id="PF00005">
    <property type="entry name" value="ABC_tran"/>
    <property type="match status" value="1"/>
</dbReference>
<feature type="domain" description="ABC transporter" evidence="5">
    <location>
        <begin position="6"/>
        <end position="247"/>
    </location>
</feature>
<dbReference type="InterPro" id="IPR017871">
    <property type="entry name" value="ABC_transporter-like_CS"/>
</dbReference>
<dbReference type="CDD" id="cd10147">
    <property type="entry name" value="Wzt_C-like"/>
    <property type="match status" value="1"/>
</dbReference>
<dbReference type="InterPro" id="IPR050683">
    <property type="entry name" value="Bact_Polysacc_Export_ATP-bd"/>
</dbReference>
<evidence type="ECO:0000256" key="3">
    <source>
        <dbReference type="ARBA" id="ARBA00022741"/>
    </source>
</evidence>